<accession>A0A1L3PZY6</accession>
<evidence type="ECO:0000256" key="5">
    <source>
        <dbReference type="ARBA" id="ARBA00023134"/>
    </source>
</evidence>
<dbReference type="EMBL" id="CP017921">
    <property type="protein sequence ID" value="APH38190.1"/>
    <property type="molecule type" value="Genomic_DNA"/>
</dbReference>
<dbReference type="GeneID" id="30582281"/>
<reference evidence="7 10" key="1">
    <citation type="submission" date="2016-10" db="EMBL/GenBank/DDBJ databases">
        <title>Methanohalophilus halophilus.</title>
        <authorList>
            <person name="L'haridon S."/>
        </authorList>
    </citation>
    <scope>NUCLEOTIDE SEQUENCE [LARGE SCALE GENOMIC DNA]</scope>
    <source>
        <strain evidence="7 10">Z-7982</strain>
    </source>
</reference>
<name>A0A1L3PZY6_9EURY</name>
<dbReference type="EMBL" id="RJJG01000001">
    <property type="protein sequence ID" value="RNI10943.1"/>
    <property type="molecule type" value="Genomic_DNA"/>
</dbReference>
<comment type="similarity">
    <text evidence="6">Belongs to the GTP-dependent DPCK family.</text>
</comment>
<keyword evidence="1 6" id="KW-0808">Transferase</keyword>
<evidence type="ECO:0000313" key="11">
    <source>
        <dbReference type="Proteomes" id="UP000198669"/>
    </source>
</evidence>
<evidence type="ECO:0000313" key="7">
    <source>
        <dbReference type="EMBL" id="APH38190.1"/>
    </source>
</evidence>
<gene>
    <name evidence="7" type="ORF">BHR79_00965</name>
    <name evidence="8" type="ORF">EFE40_01835</name>
    <name evidence="9" type="ORF">SAMN04515625_0008</name>
</gene>
<keyword evidence="4 6" id="KW-0173">Coenzyme A biosynthesis</keyword>
<evidence type="ECO:0000256" key="6">
    <source>
        <dbReference type="HAMAP-Rule" id="MF_00590"/>
    </source>
</evidence>
<dbReference type="PANTHER" id="PTHR40732">
    <property type="entry name" value="UPF0218 PROTEIN TK1697"/>
    <property type="match status" value="1"/>
</dbReference>
<feature type="binding site" evidence="6">
    <location>
        <position position="49"/>
    </location>
    <ligand>
        <name>GTP</name>
        <dbReference type="ChEBI" id="CHEBI:37565"/>
    </ligand>
</feature>
<protein>
    <recommendedName>
        <fullName evidence="6">GTP-dependent dephospho-CoA kinase</fullName>
        <ecNumber evidence="6">2.7.1.237</ecNumber>
    </recommendedName>
    <alternativeName>
        <fullName evidence="6">Dephospho-coenzyme A kinase</fullName>
        <shortName evidence="6">DPCK</shortName>
    </alternativeName>
</protein>
<feature type="binding site" evidence="6">
    <location>
        <position position="68"/>
    </location>
    <ligand>
        <name>GTP</name>
        <dbReference type="ChEBI" id="CHEBI:37565"/>
    </ligand>
</feature>
<keyword evidence="3 6" id="KW-0418">Kinase</keyword>
<dbReference type="STRING" id="2177.BHR79_00965"/>
<evidence type="ECO:0000313" key="9">
    <source>
        <dbReference type="EMBL" id="SDV99363.1"/>
    </source>
</evidence>
<reference evidence="9 11" key="2">
    <citation type="submission" date="2016-10" db="EMBL/GenBank/DDBJ databases">
        <authorList>
            <person name="de Groot N.N."/>
        </authorList>
    </citation>
    <scope>NUCLEOTIDE SEQUENCE [LARGE SCALE GENOMIC DNA]</scope>
    <source>
        <strain evidence="9 11">Z-7982</strain>
    </source>
</reference>
<dbReference type="Proteomes" id="UP000198669">
    <property type="component" value="Unassembled WGS sequence"/>
</dbReference>
<dbReference type="AlphaFoldDB" id="A0A1L3PZY6"/>
<evidence type="ECO:0000256" key="1">
    <source>
        <dbReference type="ARBA" id="ARBA00022679"/>
    </source>
</evidence>
<dbReference type="OrthoDB" id="15447at2157"/>
<evidence type="ECO:0000256" key="2">
    <source>
        <dbReference type="ARBA" id="ARBA00022741"/>
    </source>
</evidence>
<evidence type="ECO:0000256" key="3">
    <source>
        <dbReference type="ARBA" id="ARBA00022777"/>
    </source>
</evidence>
<dbReference type="RefSeq" id="WP_072560401.1">
    <property type="nucleotide sequence ID" value="NZ_CP017921.1"/>
</dbReference>
<dbReference type="UniPathway" id="UPA00241"/>
<evidence type="ECO:0000313" key="10">
    <source>
        <dbReference type="Proteomes" id="UP000186879"/>
    </source>
</evidence>
<feature type="binding site" evidence="6">
    <location>
        <position position="70"/>
    </location>
    <ligand>
        <name>GTP</name>
        <dbReference type="ChEBI" id="CHEBI:37565"/>
    </ligand>
</feature>
<dbReference type="HAMAP" id="MF_00590">
    <property type="entry name" value="Dephospho_CoA_kinase_GTP_dep"/>
    <property type="match status" value="1"/>
</dbReference>
<feature type="binding site" evidence="6">
    <location>
        <position position="50"/>
    </location>
    <ligand>
        <name>GTP</name>
        <dbReference type="ChEBI" id="CHEBI:37565"/>
    </ligand>
</feature>
<dbReference type="EMBL" id="FNMU01000001">
    <property type="protein sequence ID" value="SDV99363.1"/>
    <property type="molecule type" value="Genomic_DNA"/>
</dbReference>
<dbReference type="Proteomes" id="UP000186879">
    <property type="component" value="Chromosome"/>
</dbReference>
<dbReference type="PANTHER" id="PTHR40732:SF1">
    <property type="entry name" value="GTP-DEPENDENT DEPHOSPHO-COA KINASE"/>
    <property type="match status" value="1"/>
</dbReference>
<keyword evidence="2 6" id="KW-0547">Nucleotide-binding</keyword>
<keyword evidence="10" id="KW-1185">Reference proteome</keyword>
<dbReference type="Pfam" id="PF04019">
    <property type="entry name" value="DUF359"/>
    <property type="match status" value="1"/>
</dbReference>
<dbReference type="PIRSF" id="PIRSF006533">
    <property type="entry name" value="UCP006533"/>
    <property type="match status" value="1"/>
</dbReference>
<reference evidence="8 12" key="3">
    <citation type="submission" date="2018-10" db="EMBL/GenBank/DDBJ databases">
        <title>Cultivation of a novel Methanohalophilus strain from Kebrit Deep of the Red Sea and a genomic comparison of members of the genus Methanohalophilus.</title>
        <authorList>
            <person name="Guan Y."/>
            <person name="Ngugi D.K."/>
            <person name="Stingl U."/>
        </authorList>
    </citation>
    <scope>NUCLEOTIDE SEQUENCE [LARGE SCALE GENOMIC DNA]</scope>
    <source>
        <strain evidence="8 12">DSM 3094</strain>
    </source>
</reference>
<dbReference type="GO" id="GO:0016301">
    <property type="term" value="F:kinase activity"/>
    <property type="evidence" value="ECO:0007669"/>
    <property type="project" value="UniProtKB-UniRule"/>
</dbReference>
<dbReference type="KEGG" id="mhaz:BHR79_00965"/>
<dbReference type="GO" id="GO:0015937">
    <property type="term" value="P:coenzyme A biosynthetic process"/>
    <property type="evidence" value="ECO:0007669"/>
    <property type="project" value="UniProtKB-UniRule"/>
</dbReference>
<comment type="function">
    <text evidence="6">Catalyzes the GTP-dependent phosphorylation of the 3'-hydroxyl group of dephosphocoenzyme A to form coenzyme A (CoA).</text>
</comment>
<dbReference type="GO" id="GO:0005525">
    <property type="term" value="F:GTP binding"/>
    <property type="evidence" value="ECO:0007669"/>
    <property type="project" value="UniProtKB-UniRule"/>
</dbReference>
<evidence type="ECO:0000313" key="12">
    <source>
        <dbReference type="Proteomes" id="UP000267921"/>
    </source>
</evidence>
<comment type="pathway">
    <text evidence="6">Cofactor biosynthesis; coenzyme A biosynthesis.</text>
</comment>
<organism evidence="7 10">
    <name type="scientific">Methanohalophilus halophilus</name>
    <dbReference type="NCBI Taxonomy" id="2177"/>
    <lineage>
        <taxon>Archaea</taxon>
        <taxon>Methanobacteriati</taxon>
        <taxon>Methanobacteriota</taxon>
        <taxon>Stenosarchaea group</taxon>
        <taxon>Methanomicrobia</taxon>
        <taxon>Methanosarcinales</taxon>
        <taxon>Methanosarcinaceae</taxon>
        <taxon>Methanohalophilus</taxon>
    </lineage>
</organism>
<comment type="caution">
    <text evidence="6">Lacks conserved residue(s) required for the propagation of feature annotation.</text>
</comment>
<keyword evidence="5 6" id="KW-0342">GTP-binding</keyword>
<evidence type="ECO:0000256" key="4">
    <source>
        <dbReference type="ARBA" id="ARBA00022993"/>
    </source>
</evidence>
<dbReference type="Proteomes" id="UP000267921">
    <property type="component" value="Unassembled WGS sequence"/>
</dbReference>
<sequence>MGGTISIPASLRPLLRKKFGVLYEGSGEDNIGKVSRDLDDPIKLISVGDVTTFHLLKSNIIPDILVIDEKTHRQPACEQMITGTKQSGFKELVVNNPAGSITEELVDALAEALGSNRRVRIFVQGEEDLASLPAIMMAPVGSVVLYGQPGEGMMFVRITASKKEEMTELIDKIIDKQHCKEQLYTMWRKLYGYQHN</sequence>
<comment type="catalytic activity">
    <reaction evidence="6">
        <text>3'-dephospho-CoA + GTP = GDP + CoA + H(+)</text>
        <dbReference type="Rhea" id="RHEA:61156"/>
        <dbReference type="ChEBI" id="CHEBI:15378"/>
        <dbReference type="ChEBI" id="CHEBI:37565"/>
        <dbReference type="ChEBI" id="CHEBI:57287"/>
        <dbReference type="ChEBI" id="CHEBI:57328"/>
        <dbReference type="ChEBI" id="CHEBI:58189"/>
        <dbReference type="EC" id="2.7.1.237"/>
    </reaction>
</comment>
<dbReference type="InterPro" id="IPR007164">
    <property type="entry name" value="GTP-dep_dephospho-CoA_kin"/>
</dbReference>
<evidence type="ECO:0000313" key="8">
    <source>
        <dbReference type="EMBL" id="RNI10943.1"/>
    </source>
</evidence>
<feature type="binding site" evidence="6">
    <location>
        <position position="127"/>
    </location>
    <ligand>
        <name>GTP</name>
        <dbReference type="ChEBI" id="CHEBI:37565"/>
    </ligand>
</feature>
<proteinExistence type="inferred from homology"/>
<dbReference type="EC" id="2.7.1.237" evidence="6"/>